<dbReference type="InterPro" id="IPR010750">
    <property type="entry name" value="SGF29_tudor-like_dom"/>
</dbReference>
<dbReference type="Pfam" id="PF07039">
    <property type="entry name" value="SGF29_Tudor"/>
    <property type="match status" value="1"/>
</dbReference>
<accession>A0A9N8VSH7</accession>
<evidence type="ECO:0000256" key="1">
    <source>
        <dbReference type="SAM" id="MobiDB-lite"/>
    </source>
</evidence>
<name>A0A9N8VSH7_9GLOM</name>
<dbReference type="Gene3D" id="2.30.30.140">
    <property type="match status" value="1"/>
</dbReference>
<comment type="caution">
    <text evidence="3">The sequence shown here is derived from an EMBL/GenBank/DDBJ whole genome shotgun (WGS) entry which is preliminary data.</text>
</comment>
<dbReference type="OrthoDB" id="10393962at2759"/>
<evidence type="ECO:0000313" key="4">
    <source>
        <dbReference type="Proteomes" id="UP000789706"/>
    </source>
</evidence>
<reference evidence="3" key="1">
    <citation type="submission" date="2021-06" db="EMBL/GenBank/DDBJ databases">
        <authorList>
            <person name="Kallberg Y."/>
            <person name="Tangrot J."/>
            <person name="Rosling A."/>
        </authorList>
    </citation>
    <scope>NUCLEOTIDE SEQUENCE</scope>
    <source>
        <strain evidence="3">AZ414A</strain>
    </source>
</reference>
<dbReference type="AlphaFoldDB" id="A0A9N8VSH7"/>
<keyword evidence="4" id="KW-1185">Reference proteome</keyword>
<feature type="compositionally biased region" description="Low complexity" evidence="1">
    <location>
        <begin position="1"/>
        <end position="18"/>
    </location>
</feature>
<organism evidence="3 4">
    <name type="scientific">Diversispora eburnea</name>
    <dbReference type="NCBI Taxonomy" id="1213867"/>
    <lineage>
        <taxon>Eukaryota</taxon>
        <taxon>Fungi</taxon>
        <taxon>Fungi incertae sedis</taxon>
        <taxon>Mucoromycota</taxon>
        <taxon>Glomeromycotina</taxon>
        <taxon>Glomeromycetes</taxon>
        <taxon>Diversisporales</taxon>
        <taxon>Diversisporaceae</taxon>
        <taxon>Diversispora</taxon>
    </lineage>
</organism>
<dbReference type="EMBL" id="CAJVPK010000151">
    <property type="protein sequence ID" value="CAG8460854.1"/>
    <property type="molecule type" value="Genomic_DNA"/>
</dbReference>
<evidence type="ECO:0000313" key="3">
    <source>
        <dbReference type="EMBL" id="CAG8460854.1"/>
    </source>
</evidence>
<gene>
    <name evidence="3" type="ORF">DEBURN_LOCUS2670</name>
</gene>
<sequence>MYITDHSNNYNNDSDTSSRFSEEQDQLDLLTTRINKNLEKISNLQDSGLELLISVNQRHGPINKTCRVVPEVRDQINVVLEKAIEPSIKLGKKISNDIDRVLLIMSQSDDVYKRWSRKRDRETIEVRENDEKHQIKRIKVYEVEDADEETKGPGGETQELPEFPVSHLVYALYPKTTCFYKASVVVPPKDNNALRYVDALYVLDISEHKP</sequence>
<protein>
    <submittedName>
        <fullName evidence="3">6421_t:CDS:1</fullName>
    </submittedName>
</protein>
<feature type="region of interest" description="Disordered" evidence="1">
    <location>
        <begin position="1"/>
        <end position="22"/>
    </location>
</feature>
<feature type="domain" description="SGF29 C-terminal" evidence="2">
    <location>
        <begin position="130"/>
        <end position="191"/>
    </location>
</feature>
<proteinExistence type="predicted"/>
<dbReference type="Proteomes" id="UP000789706">
    <property type="component" value="Unassembled WGS sequence"/>
</dbReference>
<evidence type="ECO:0000259" key="2">
    <source>
        <dbReference type="Pfam" id="PF07039"/>
    </source>
</evidence>